<gene>
    <name evidence="2" type="ORF">ACFO3F_00650</name>
</gene>
<dbReference type="Proteomes" id="UP001595955">
    <property type="component" value="Unassembled WGS sequence"/>
</dbReference>
<dbReference type="EMBL" id="JBHSGF010000001">
    <property type="protein sequence ID" value="MFC4553743.1"/>
    <property type="molecule type" value="Genomic_DNA"/>
</dbReference>
<name>A0ABV9D600_9MICO</name>
<keyword evidence="1" id="KW-0812">Transmembrane</keyword>
<comment type="caution">
    <text evidence="2">The sequence shown here is derived from an EMBL/GenBank/DDBJ whole genome shotgun (WGS) entry which is preliminary data.</text>
</comment>
<reference evidence="3" key="1">
    <citation type="journal article" date="2019" name="Int. J. Syst. Evol. Microbiol.">
        <title>The Global Catalogue of Microorganisms (GCM) 10K type strain sequencing project: providing services to taxonomists for standard genome sequencing and annotation.</title>
        <authorList>
            <consortium name="The Broad Institute Genomics Platform"/>
            <consortium name="The Broad Institute Genome Sequencing Center for Infectious Disease"/>
            <person name="Wu L."/>
            <person name="Ma J."/>
        </authorList>
    </citation>
    <scope>NUCLEOTIDE SEQUENCE [LARGE SCALE GENOMIC DNA]</scope>
    <source>
        <strain evidence="3">JCM 3369</strain>
    </source>
</reference>
<evidence type="ECO:0000313" key="3">
    <source>
        <dbReference type="Proteomes" id="UP001595955"/>
    </source>
</evidence>
<organism evidence="2 3">
    <name type="scientific">Georgenia faecalis</name>
    <dbReference type="NCBI Taxonomy" id="2483799"/>
    <lineage>
        <taxon>Bacteria</taxon>
        <taxon>Bacillati</taxon>
        <taxon>Actinomycetota</taxon>
        <taxon>Actinomycetes</taxon>
        <taxon>Micrococcales</taxon>
        <taxon>Bogoriellaceae</taxon>
        <taxon>Georgenia</taxon>
    </lineage>
</organism>
<sequence>MDPFVELVPSIGVGILFFFVIRAIVQADRRERAAVRRLEEQADRAAGGDTAGHS</sequence>
<proteinExistence type="predicted"/>
<evidence type="ECO:0000256" key="1">
    <source>
        <dbReference type="SAM" id="Phobius"/>
    </source>
</evidence>
<protein>
    <recommendedName>
        <fullName evidence="4">Lysyl-tRNA synthetase</fullName>
    </recommendedName>
</protein>
<feature type="transmembrane region" description="Helical" evidence="1">
    <location>
        <begin position="6"/>
        <end position="25"/>
    </location>
</feature>
<accession>A0ABV9D600</accession>
<evidence type="ECO:0008006" key="4">
    <source>
        <dbReference type="Google" id="ProtNLM"/>
    </source>
</evidence>
<keyword evidence="1" id="KW-1133">Transmembrane helix</keyword>
<evidence type="ECO:0000313" key="2">
    <source>
        <dbReference type="EMBL" id="MFC4553743.1"/>
    </source>
</evidence>
<keyword evidence="1" id="KW-0472">Membrane</keyword>
<keyword evidence="3" id="KW-1185">Reference proteome</keyword>
<dbReference type="RefSeq" id="WP_164471264.1">
    <property type="nucleotide sequence ID" value="NZ_CP033325.1"/>
</dbReference>